<dbReference type="SUPFAM" id="SSF81653">
    <property type="entry name" value="Calcium ATPase, transduction domain A"/>
    <property type="match status" value="1"/>
</dbReference>
<dbReference type="CDD" id="cd02077">
    <property type="entry name" value="P-type_ATPase_Mg"/>
    <property type="match status" value="1"/>
</dbReference>
<dbReference type="InterPro" id="IPR001757">
    <property type="entry name" value="P_typ_ATPase"/>
</dbReference>
<dbReference type="InterPro" id="IPR023214">
    <property type="entry name" value="HAD_sf"/>
</dbReference>
<dbReference type="InterPro" id="IPR018303">
    <property type="entry name" value="ATPase_P-typ_P_site"/>
</dbReference>
<dbReference type="Gene3D" id="3.40.50.1000">
    <property type="entry name" value="HAD superfamily/HAD-like"/>
    <property type="match status" value="1"/>
</dbReference>
<keyword evidence="6" id="KW-1003">Cell membrane</keyword>
<evidence type="ECO:0000256" key="6">
    <source>
        <dbReference type="ARBA" id="ARBA00022475"/>
    </source>
</evidence>
<dbReference type="GO" id="GO:0015444">
    <property type="term" value="F:P-type magnesium transporter activity"/>
    <property type="evidence" value="ECO:0007669"/>
    <property type="project" value="UniProtKB-EC"/>
</dbReference>
<evidence type="ECO:0000256" key="8">
    <source>
        <dbReference type="ARBA" id="ARBA00022553"/>
    </source>
</evidence>
<feature type="transmembrane region" description="Helical" evidence="18">
    <location>
        <begin position="73"/>
        <end position="94"/>
    </location>
</feature>
<evidence type="ECO:0000256" key="14">
    <source>
        <dbReference type="ARBA" id="ARBA00022989"/>
    </source>
</evidence>
<evidence type="ECO:0000256" key="10">
    <source>
        <dbReference type="ARBA" id="ARBA00022741"/>
    </source>
</evidence>
<keyword evidence="15 18" id="KW-0472">Membrane</keyword>
<dbReference type="SFLD" id="SFLDF00027">
    <property type="entry name" value="p-type_atpase"/>
    <property type="match status" value="1"/>
</dbReference>
<dbReference type="PROSITE" id="PS00154">
    <property type="entry name" value="ATPASE_E1_E2"/>
    <property type="match status" value="1"/>
</dbReference>
<dbReference type="InterPro" id="IPR023298">
    <property type="entry name" value="ATPase_P-typ_TM_dom_sf"/>
</dbReference>
<dbReference type="GO" id="GO:0016887">
    <property type="term" value="F:ATP hydrolysis activity"/>
    <property type="evidence" value="ECO:0007669"/>
    <property type="project" value="InterPro"/>
</dbReference>
<evidence type="ECO:0000256" key="12">
    <source>
        <dbReference type="ARBA" id="ARBA00022842"/>
    </source>
</evidence>
<reference evidence="20 21" key="1">
    <citation type="submission" date="2013-08" db="EMBL/GenBank/DDBJ databases">
        <authorList>
            <person name="Weinstock G."/>
            <person name="Sodergren E."/>
            <person name="Wylie T."/>
            <person name="Fulton L."/>
            <person name="Fulton R."/>
            <person name="Fronick C."/>
            <person name="O'Laughlin M."/>
            <person name="Godfrey J."/>
            <person name="Miner T."/>
            <person name="Herter B."/>
            <person name="Appelbaum E."/>
            <person name="Cordes M."/>
            <person name="Lek S."/>
            <person name="Wollam A."/>
            <person name="Pepin K.H."/>
            <person name="Palsikar V.B."/>
            <person name="Mitreva M."/>
            <person name="Wilson R.K."/>
        </authorList>
    </citation>
    <scope>NUCLEOTIDE SEQUENCE [LARGE SCALE GENOMIC DNA]</scope>
    <source>
        <strain evidence="20 21">ATCC BAA-474</strain>
    </source>
</reference>
<dbReference type="EMBL" id="AXZF01000041">
    <property type="protein sequence ID" value="ERT68948.1"/>
    <property type="molecule type" value="Genomic_DNA"/>
</dbReference>
<keyword evidence="21" id="KW-1185">Reference proteome</keyword>
<evidence type="ECO:0000259" key="19">
    <source>
        <dbReference type="SMART" id="SM00831"/>
    </source>
</evidence>
<dbReference type="Gene3D" id="1.20.1110.10">
    <property type="entry name" value="Calcium-transporting ATPase, transmembrane domain"/>
    <property type="match status" value="1"/>
</dbReference>
<feature type="transmembrane region" description="Helical" evidence="18">
    <location>
        <begin position="846"/>
        <end position="867"/>
    </location>
</feature>
<dbReference type="GO" id="GO:0005886">
    <property type="term" value="C:plasma membrane"/>
    <property type="evidence" value="ECO:0007669"/>
    <property type="project" value="UniProtKB-SubCell"/>
</dbReference>
<evidence type="ECO:0000313" key="20">
    <source>
        <dbReference type="EMBL" id="ERT68948.1"/>
    </source>
</evidence>
<comment type="function">
    <text evidence="1">Mediates magnesium influx to the cytosol.</text>
</comment>
<dbReference type="NCBIfam" id="NF011702">
    <property type="entry name" value="PRK15122.1"/>
    <property type="match status" value="1"/>
</dbReference>
<keyword evidence="13" id="KW-1278">Translocase</keyword>
<evidence type="ECO:0000256" key="16">
    <source>
        <dbReference type="ARBA" id="ARBA00029806"/>
    </source>
</evidence>
<proteinExistence type="inferred from homology"/>
<dbReference type="STRING" id="1319815.HMPREF0202_01191"/>
<keyword evidence="12" id="KW-0460">Magnesium</keyword>
<keyword evidence="7" id="KW-0997">Cell inner membrane</keyword>
<comment type="similarity">
    <text evidence="3">Belongs to the cation transport ATPase (P-type) (TC 3.A.3) family. Type IIIB subfamily.</text>
</comment>
<dbReference type="Proteomes" id="UP000017081">
    <property type="component" value="Unassembled WGS sequence"/>
</dbReference>
<dbReference type="Pfam" id="PF00122">
    <property type="entry name" value="E1-E2_ATPase"/>
    <property type="match status" value="1"/>
</dbReference>
<name>U7VDQ7_9FUSO</name>
<keyword evidence="9 18" id="KW-0812">Transmembrane</keyword>
<dbReference type="InterPro" id="IPR036412">
    <property type="entry name" value="HAD-like_sf"/>
</dbReference>
<dbReference type="Pfam" id="PF13246">
    <property type="entry name" value="Cation_ATPase"/>
    <property type="match status" value="1"/>
</dbReference>
<evidence type="ECO:0000313" key="21">
    <source>
        <dbReference type="Proteomes" id="UP000017081"/>
    </source>
</evidence>
<evidence type="ECO:0000256" key="13">
    <source>
        <dbReference type="ARBA" id="ARBA00022967"/>
    </source>
</evidence>
<keyword evidence="8" id="KW-0597">Phosphoprotein</keyword>
<dbReference type="HOGENOM" id="CLU_002360_6_3_0"/>
<feature type="transmembrane region" description="Helical" evidence="18">
    <location>
        <begin position="748"/>
        <end position="771"/>
    </location>
</feature>
<gene>
    <name evidence="20" type="ORF">HMPREF0202_01191</name>
</gene>
<dbReference type="NCBIfam" id="TIGR01494">
    <property type="entry name" value="ATPase_P-type"/>
    <property type="match status" value="2"/>
</dbReference>
<dbReference type="AlphaFoldDB" id="U7VDQ7"/>
<keyword evidence="11" id="KW-0067">ATP-binding</keyword>
<evidence type="ECO:0000256" key="9">
    <source>
        <dbReference type="ARBA" id="ARBA00022692"/>
    </source>
</evidence>
<feature type="transmembrane region" description="Helical" evidence="18">
    <location>
        <begin position="106"/>
        <end position="126"/>
    </location>
</feature>
<comment type="catalytic activity">
    <reaction evidence="17">
        <text>Mg(2+)(out) + ATP + H2O = Mg(2+)(in) + ADP + phosphate + H(+)</text>
        <dbReference type="Rhea" id="RHEA:10260"/>
        <dbReference type="ChEBI" id="CHEBI:15377"/>
        <dbReference type="ChEBI" id="CHEBI:15378"/>
        <dbReference type="ChEBI" id="CHEBI:18420"/>
        <dbReference type="ChEBI" id="CHEBI:30616"/>
        <dbReference type="ChEBI" id="CHEBI:43474"/>
        <dbReference type="ChEBI" id="CHEBI:456216"/>
        <dbReference type="EC" id="7.2.2.14"/>
    </reaction>
</comment>
<dbReference type="SFLD" id="SFLDS00003">
    <property type="entry name" value="Haloacid_Dehalogenase"/>
    <property type="match status" value="1"/>
</dbReference>
<feature type="transmembrane region" description="Helical" evidence="18">
    <location>
        <begin position="813"/>
        <end position="834"/>
    </location>
</feature>
<evidence type="ECO:0000256" key="4">
    <source>
        <dbReference type="ARBA" id="ARBA00012786"/>
    </source>
</evidence>
<dbReference type="EC" id="7.2.2.14" evidence="4"/>
<dbReference type="PANTHER" id="PTHR42861">
    <property type="entry name" value="CALCIUM-TRANSPORTING ATPASE"/>
    <property type="match status" value="1"/>
</dbReference>
<dbReference type="Gene3D" id="2.70.150.10">
    <property type="entry name" value="Calcium-transporting ATPase, cytoplasmic transduction domain A"/>
    <property type="match status" value="1"/>
</dbReference>
<evidence type="ECO:0000256" key="15">
    <source>
        <dbReference type="ARBA" id="ARBA00023136"/>
    </source>
</evidence>
<comment type="subcellular location">
    <subcellularLocation>
        <location evidence="2">Cell inner membrane</location>
        <topology evidence="2">Multi-pass membrane protein</topology>
    </subcellularLocation>
</comment>
<dbReference type="InterPro" id="IPR006415">
    <property type="entry name" value="P-type_ATPase_IIIB"/>
</dbReference>
<dbReference type="SUPFAM" id="SSF81660">
    <property type="entry name" value="Metal cation-transporting ATPase, ATP-binding domain N"/>
    <property type="match status" value="1"/>
</dbReference>
<keyword evidence="10" id="KW-0547">Nucleotide-binding</keyword>
<feature type="domain" description="Cation-transporting P-type ATPase N-terminal" evidence="19">
    <location>
        <begin position="24"/>
        <end position="97"/>
    </location>
</feature>
<dbReference type="SUPFAM" id="SSF81665">
    <property type="entry name" value="Calcium ATPase, transmembrane domain M"/>
    <property type="match status" value="1"/>
</dbReference>
<evidence type="ECO:0000256" key="18">
    <source>
        <dbReference type="SAM" id="Phobius"/>
    </source>
</evidence>
<dbReference type="Pfam" id="PF00689">
    <property type="entry name" value="Cation_ATPase_C"/>
    <property type="match status" value="1"/>
</dbReference>
<organism evidence="20 21">
    <name type="scientific">Cetobacterium somerae ATCC BAA-474</name>
    <dbReference type="NCBI Taxonomy" id="1319815"/>
    <lineage>
        <taxon>Bacteria</taxon>
        <taxon>Fusobacteriati</taxon>
        <taxon>Fusobacteriota</taxon>
        <taxon>Fusobacteriia</taxon>
        <taxon>Fusobacteriales</taxon>
        <taxon>Fusobacteriaceae</taxon>
        <taxon>Cetobacterium</taxon>
    </lineage>
</organism>
<protein>
    <recommendedName>
        <fullName evidence="5">Magnesium-transporting ATPase, P-type 1</fullName>
        <ecNumber evidence="4">7.2.2.14</ecNumber>
    </recommendedName>
    <alternativeName>
        <fullName evidence="16">Mg(2+) transport ATPase, P-type 1</fullName>
    </alternativeName>
</protein>
<comment type="caution">
    <text evidence="20">The sequence shown here is derived from an EMBL/GenBank/DDBJ whole genome shotgun (WGS) entry which is preliminary data.</text>
</comment>
<evidence type="ECO:0000256" key="3">
    <source>
        <dbReference type="ARBA" id="ARBA00008746"/>
    </source>
</evidence>
<dbReference type="InterPro" id="IPR008250">
    <property type="entry name" value="ATPase_P-typ_transduc_dom_A_sf"/>
</dbReference>
<dbReference type="SMART" id="SM00831">
    <property type="entry name" value="Cation_ATPase_N"/>
    <property type="match status" value="1"/>
</dbReference>
<dbReference type="Gene3D" id="3.40.1110.10">
    <property type="entry name" value="Calcium-transporting ATPase, cytoplasmic domain N"/>
    <property type="match status" value="1"/>
</dbReference>
<dbReference type="PATRIC" id="fig|1319815.3.peg.1145"/>
<dbReference type="PRINTS" id="PR01836">
    <property type="entry name" value="MGATPASE"/>
</dbReference>
<evidence type="ECO:0000256" key="17">
    <source>
        <dbReference type="ARBA" id="ARBA00047295"/>
    </source>
</evidence>
<dbReference type="InterPro" id="IPR023299">
    <property type="entry name" value="ATPase_P-typ_cyto_dom_N"/>
</dbReference>
<dbReference type="SUPFAM" id="SSF56784">
    <property type="entry name" value="HAD-like"/>
    <property type="match status" value="1"/>
</dbReference>
<feature type="transmembrane region" description="Helical" evidence="18">
    <location>
        <begin position="272"/>
        <end position="291"/>
    </location>
</feature>
<evidence type="ECO:0000256" key="5">
    <source>
        <dbReference type="ARBA" id="ARBA00013555"/>
    </source>
</evidence>
<feature type="transmembrane region" description="Helical" evidence="18">
    <location>
        <begin position="690"/>
        <end position="712"/>
    </location>
</feature>
<evidence type="ECO:0000256" key="2">
    <source>
        <dbReference type="ARBA" id="ARBA00004429"/>
    </source>
</evidence>
<keyword evidence="14 18" id="KW-1133">Transmembrane helix</keyword>
<accession>U7VDQ7</accession>
<dbReference type="InterPro" id="IPR044492">
    <property type="entry name" value="P_typ_ATPase_HD_dom"/>
</dbReference>
<dbReference type="eggNOG" id="COG0474">
    <property type="taxonomic scope" value="Bacteria"/>
</dbReference>
<evidence type="ECO:0000256" key="7">
    <source>
        <dbReference type="ARBA" id="ARBA00022519"/>
    </source>
</evidence>
<dbReference type="GO" id="GO:0005524">
    <property type="term" value="F:ATP binding"/>
    <property type="evidence" value="ECO:0007669"/>
    <property type="project" value="UniProtKB-KW"/>
</dbReference>
<dbReference type="Pfam" id="PF00690">
    <property type="entry name" value="Cation_ATPase_N"/>
    <property type="match status" value="1"/>
</dbReference>
<dbReference type="InterPro" id="IPR006068">
    <property type="entry name" value="ATPase_P-typ_cation-transptr_C"/>
</dbReference>
<sequence length="879" mass="98712">MGGMITLYENFDNSENSINGTLKLFSEADIKTVFMTLETSLGGIKNEEAISRLEKFGLNEISKEKVKPWYIQLLLAFLNPFNFILGTLAFVSLFTDVIFVKETERSWISIILIITMILISSLIKFIQEYRSSKTAEKLKNLIVTKVTVVRDNLPMEIDIKTLVPGDIVKLTAGDIVPGDIRIVSSKDLFISQSVLTGESNPVEKYSNLLVKAGAISDLSNIVLMGTNVLSGAATGIVLGTGKHTFLNTISESLKSTKVETSFEKGIDDVSRLLIKFMIFMVPIVFLINGYLKDAWFESLLFSLSVAIGLTPEMLPMIVTGNLTKGAIELSKKKTIVKKLDSIHNFGAMNILCTDKTGTLTQDKVTVVKYLNFKGIDDDNVLYLAYLNSYFQTGLKNLMDRAILEFEEEHYSIKNEYKKIDELPFDFERRRMSVIVEDSDENRTMITKGAIEEMLYISNFVEIDGQVFEIKDEIEEKIKNLVSNLNEDGMRVIGIGKKTLPKDRDLNFSNKDEESLTFVGMLGFLDPPKEGVGDTLKSLYQYGVDVKILTGDNELVTQKICKDIGIEVTGAIDGSYMEAIDDLELKKLLKDTTIFCKLSPLDKARVVRLLKEMGNTVGYMGDGINDAPALRQCDVGISVENGMDIAKESAQIILLEKELSVLLEGVIIGRKIFTNMIKYLKMTASSNFGNVFSVVLASAFLPFLPMLPIQILFQNLLYDISQISIPWDNVDTEDILKPKNWSAESVGKFMVYIGPLSSIFDIITFLIMFYIFKANSPATQALFHTGWFIESILSQTLIIHLIRTRKIPFIESNANIKVILLTSAIMIFALFVPYSKINGTLGFVPMPISYFIWVVLILTGYFFTIIFAKKYFIKKFNSWL</sequence>
<dbReference type="InterPro" id="IPR059000">
    <property type="entry name" value="ATPase_P-type_domA"/>
</dbReference>
<evidence type="ECO:0000256" key="1">
    <source>
        <dbReference type="ARBA" id="ARBA00003954"/>
    </source>
</evidence>
<dbReference type="SFLD" id="SFLDG00002">
    <property type="entry name" value="C1.7:_P-type_atpase_like"/>
    <property type="match status" value="1"/>
</dbReference>
<dbReference type="InterPro" id="IPR004014">
    <property type="entry name" value="ATPase_P-typ_cation-transptr_N"/>
</dbReference>
<evidence type="ECO:0000256" key="11">
    <source>
        <dbReference type="ARBA" id="ARBA00022840"/>
    </source>
</evidence>
<dbReference type="NCBIfam" id="TIGR01524">
    <property type="entry name" value="ATPase-IIIB_Mg"/>
    <property type="match status" value="1"/>
</dbReference>